<dbReference type="STRING" id="445975.COLSTE_01381"/>
<protein>
    <submittedName>
        <fullName evidence="2">Uncharacterized protein</fullName>
    </submittedName>
</protein>
<reference evidence="2 3" key="2">
    <citation type="submission" date="2008-10" db="EMBL/GenBank/DDBJ databases">
        <authorList>
            <person name="Fulton L."/>
            <person name="Clifton S."/>
            <person name="Fulton B."/>
            <person name="Xu J."/>
            <person name="Minx P."/>
            <person name="Pepin K.H."/>
            <person name="Johnson M."/>
            <person name="Thiruvilangam P."/>
            <person name="Bhonagiri V."/>
            <person name="Nash W.E."/>
            <person name="Mardis E.R."/>
            <person name="Wilson R.K."/>
        </authorList>
    </citation>
    <scope>NUCLEOTIDE SEQUENCE [LARGE SCALE GENOMIC DNA]</scope>
    <source>
        <strain evidence="2 3">DSM 13279</strain>
    </source>
</reference>
<feature type="transmembrane region" description="Helical" evidence="1">
    <location>
        <begin position="6"/>
        <end position="31"/>
    </location>
</feature>
<organism evidence="2 3">
    <name type="scientific">Collinsella stercoris DSM 13279</name>
    <dbReference type="NCBI Taxonomy" id="445975"/>
    <lineage>
        <taxon>Bacteria</taxon>
        <taxon>Bacillati</taxon>
        <taxon>Actinomycetota</taxon>
        <taxon>Coriobacteriia</taxon>
        <taxon>Coriobacteriales</taxon>
        <taxon>Coriobacteriaceae</taxon>
        <taxon>Collinsella</taxon>
    </lineage>
</organism>
<comment type="caution">
    <text evidence="2">The sequence shown here is derived from an EMBL/GenBank/DDBJ whole genome shotgun (WGS) entry which is preliminary data.</text>
</comment>
<keyword evidence="1" id="KW-1133">Transmembrane helix</keyword>
<keyword evidence="1" id="KW-0812">Transmembrane</keyword>
<accession>B6GBC2</accession>
<gene>
    <name evidence="2" type="ORF">COLSTE_01381</name>
</gene>
<evidence type="ECO:0000256" key="1">
    <source>
        <dbReference type="SAM" id="Phobius"/>
    </source>
</evidence>
<name>B6GBC2_9ACTN</name>
<evidence type="ECO:0000313" key="3">
    <source>
        <dbReference type="Proteomes" id="UP000003560"/>
    </source>
</evidence>
<proteinExistence type="predicted"/>
<sequence>MVSVMAALDILAPVLVIVAAIAAVAIVYLAFTALKDRSDRRRDEELMNGCRSKRR</sequence>
<reference evidence="2 3" key="1">
    <citation type="submission" date="2008-10" db="EMBL/GenBank/DDBJ databases">
        <title>Draft genome sequence of Collinsella stercoris (DSM 13279).</title>
        <authorList>
            <person name="Sudarsanam P."/>
            <person name="Ley R."/>
            <person name="Guruge J."/>
            <person name="Turnbaugh P.J."/>
            <person name="Mahowald M."/>
            <person name="Liep D."/>
            <person name="Gordon J."/>
        </authorList>
    </citation>
    <scope>NUCLEOTIDE SEQUENCE [LARGE SCALE GENOMIC DNA]</scope>
    <source>
        <strain evidence="2 3">DSM 13279</strain>
    </source>
</reference>
<keyword evidence="1" id="KW-0472">Membrane</keyword>
<dbReference type="Proteomes" id="UP000003560">
    <property type="component" value="Unassembled WGS sequence"/>
</dbReference>
<keyword evidence="3" id="KW-1185">Reference proteome</keyword>
<dbReference type="HOGENOM" id="CLU_3024295_0_0_11"/>
<dbReference type="AlphaFoldDB" id="B6GBC2"/>
<dbReference type="EMBL" id="ABXJ01000073">
    <property type="protein sequence ID" value="EEA90384.1"/>
    <property type="molecule type" value="Genomic_DNA"/>
</dbReference>
<evidence type="ECO:0000313" key="2">
    <source>
        <dbReference type="EMBL" id="EEA90384.1"/>
    </source>
</evidence>